<proteinExistence type="predicted"/>
<feature type="domain" description="SH3b" evidence="2">
    <location>
        <begin position="38"/>
        <end position="127"/>
    </location>
</feature>
<keyword evidence="1" id="KW-0732">Signal</keyword>
<evidence type="ECO:0000313" key="3">
    <source>
        <dbReference type="EMBL" id="SEN30068.1"/>
    </source>
</evidence>
<gene>
    <name evidence="3" type="ORF">SAMN04488011_103311</name>
</gene>
<dbReference type="PROSITE" id="PS51781">
    <property type="entry name" value="SH3B"/>
    <property type="match status" value="1"/>
</dbReference>
<keyword evidence="4" id="KW-1185">Reference proteome</keyword>
<dbReference type="Gene3D" id="2.30.30.40">
    <property type="entry name" value="SH3 Domains"/>
    <property type="match status" value="1"/>
</dbReference>
<dbReference type="EMBL" id="FOCM01000003">
    <property type="protein sequence ID" value="SEN30068.1"/>
    <property type="molecule type" value="Genomic_DNA"/>
</dbReference>
<feature type="signal peptide" evidence="1">
    <location>
        <begin position="1"/>
        <end position="19"/>
    </location>
</feature>
<dbReference type="InterPro" id="IPR003646">
    <property type="entry name" value="SH3-like_bac-type"/>
</dbReference>
<dbReference type="RefSeq" id="WP_091845089.1">
    <property type="nucleotide sequence ID" value="NZ_FOCM01000003.1"/>
</dbReference>
<dbReference type="AlphaFoldDB" id="A0A1H8FG59"/>
<protein>
    <submittedName>
        <fullName evidence="3">SH3 domain-containing protein</fullName>
    </submittedName>
</protein>
<dbReference type="OrthoDB" id="9816009at2"/>
<feature type="chain" id="PRO_5011445925" evidence="1">
    <location>
        <begin position="20"/>
        <end position="128"/>
    </location>
</feature>
<dbReference type="Pfam" id="PF08239">
    <property type="entry name" value="SH3_3"/>
    <property type="match status" value="1"/>
</dbReference>
<reference evidence="4" key="1">
    <citation type="submission" date="2016-10" db="EMBL/GenBank/DDBJ databases">
        <authorList>
            <person name="Varghese N."/>
            <person name="Submissions S."/>
        </authorList>
    </citation>
    <scope>NUCLEOTIDE SEQUENCE [LARGE SCALE GENOMIC DNA]</scope>
    <source>
        <strain evidence="4">DSM 26893</strain>
    </source>
</reference>
<accession>A0A1H8FG59</accession>
<dbReference type="Proteomes" id="UP000199372">
    <property type="component" value="Unassembled WGS sequence"/>
</dbReference>
<name>A0A1H8FG59_9RHOB</name>
<evidence type="ECO:0000256" key="1">
    <source>
        <dbReference type="SAM" id="SignalP"/>
    </source>
</evidence>
<organism evidence="3 4">
    <name type="scientific">Palleronia pelagia</name>
    <dbReference type="NCBI Taxonomy" id="387096"/>
    <lineage>
        <taxon>Bacteria</taxon>
        <taxon>Pseudomonadati</taxon>
        <taxon>Pseudomonadota</taxon>
        <taxon>Alphaproteobacteria</taxon>
        <taxon>Rhodobacterales</taxon>
        <taxon>Roseobacteraceae</taxon>
        <taxon>Palleronia</taxon>
    </lineage>
</organism>
<sequence>MIRPSILVVAALFASTAHGADLDVPITEMAGDGQAATCSSATVVGLDPNGDGFLAVRTGPGSNHRKIDELHNGDVVYIFEGVGQWVGVTYGNIADGWPDSCGNNGPARRVRDSQKGWVHSNWLRGLAG</sequence>
<evidence type="ECO:0000259" key="2">
    <source>
        <dbReference type="PROSITE" id="PS51781"/>
    </source>
</evidence>
<evidence type="ECO:0000313" key="4">
    <source>
        <dbReference type="Proteomes" id="UP000199372"/>
    </source>
</evidence>